<evidence type="ECO:0000259" key="6">
    <source>
        <dbReference type="Pfam" id="PF00852"/>
    </source>
</evidence>
<dbReference type="Pfam" id="PF00852">
    <property type="entry name" value="Glyco_transf_10"/>
    <property type="match status" value="1"/>
</dbReference>
<evidence type="ECO:0000313" key="8">
    <source>
        <dbReference type="Proteomes" id="UP001432027"/>
    </source>
</evidence>
<protein>
    <recommendedName>
        <fullName evidence="5">Fucosyltransferase</fullName>
        <ecNumber evidence="5">2.4.1.-</ecNumber>
    </recommendedName>
</protein>
<comment type="similarity">
    <text evidence="2 5">Belongs to the glycosyltransferase 10 family.</text>
</comment>
<keyword evidence="8" id="KW-1185">Reference proteome</keyword>
<sequence length="168" mass="19574">IQFPPNFFNGTIGYSRLNNYTFDYDFPATRNLHLIDDVIRNKTNSVLGVISNCNSDSGRESIIDRLQKHINLTLRGSCYHKRISNEDLEMLIKSHRFILALENKECPEYVTEKAYRYKNLIVPIVLNRRFVGDSLPSDAFIAIDDYKQTSDLVNYLKILQSNDDEYKK</sequence>
<evidence type="ECO:0000256" key="1">
    <source>
        <dbReference type="ARBA" id="ARBA00004922"/>
    </source>
</evidence>
<dbReference type="SUPFAM" id="SSF53756">
    <property type="entry name" value="UDP-Glycosyltransferase/glycogen phosphorylase"/>
    <property type="match status" value="1"/>
</dbReference>
<dbReference type="Proteomes" id="UP001432027">
    <property type="component" value="Unassembled WGS sequence"/>
</dbReference>
<keyword evidence="4 5" id="KW-0808">Transferase</keyword>
<reference evidence="7" key="1">
    <citation type="submission" date="2023-10" db="EMBL/GenBank/DDBJ databases">
        <title>Genome assembly of Pristionchus species.</title>
        <authorList>
            <person name="Yoshida K."/>
            <person name="Sommer R.J."/>
        </authorList>
    </citation>
    <scope>NUCLEOTIDE SEQUENCE</scope>
    <source>
        <strain evidence="7">RS0144</strain>
    </source>
</reference>
<dbReference type="PANTHER" id="PTHR11929">
    <property type="entry name" value="ALPHA- 1,3 -FUCOSYLTRANSFERASE"/>
    <property type="match status" value="1"/>
</dbReference>
<dbReference type="GO" id="GO:0032580">
    <property type="term" value="C:Golgi cisterna membrane"/>
    <property type="evidence" value="ECO:0007669"/>
    <property type="project" value="UniProtKB-SubCell"/>
</dbReference>
<dbReference type="EC" id="2.4.1.-" evidence="5"/>
<comment type="caution">
    <text evidence="7">The sequence shown here is derived from an EMBL/GenBank/DDBJ whole genome shotgun (WGS) entry which is preliminary data.</text>
</comment>
<evidence type="ECO:0000256" key="3">
    <source>
        <dbReference type="ARBA" id="ARBA00022676"/>
    </source>
</evidence>
<keyword evidence="5" id="KW-0812">Transmembrane</keyword>
<keyword evidence="5" id="KW-0472">Membrane</keyword>
<feature type="non-terminal residue" evidence="7">
    <location>
        <position position="1"/>
    </location>
</feature>
<keyword evidence="3 5" id="KW-0328">Glycosyltransferase</keyword>
<evidence type="ECO:0000313" key="7">
    <source>
        <dbReference type="EMBL" id="GMT03203.1"/>
    </source>
</evidence>
<evidence type="ECO:0000256" key="4">
    <source>
        <dbReference type="ARBA" id="ARBA00022679"/>
    </source>
</evidence>
<dbReference type="EMBL" id="BTSX01000006">
    <property type="protein sequence ID" value="GMT03203.1"/>
    <property type="molecule type" value="Genomic_DNA"/>
</dbReference>
<proteinExistence type="inferred from homology"/>
<dbReference type="InterPro" id="IPR055270">
    <property type="entry name" value="Glyco_tran_10_C"/>
</dbReference>
<evidence type="ECO:0000256" key="5">
    <source>
        <dbReference type="RuleBase" id="RU003832"/>
    </source>
</evidence>
<gene>
    <name evidence="7" type="ORF">PENTCL1PPCAC_25377</name>
</gene>
<feature type="non-terminal residue" evidence="7">
    <location>
        <position position="168"/>
    </location>
</feature>
<comment type="pathway">
    <text evidence="1">Protein modification; protein glycosylation.</text>
</comment>
<name>A0AAV5UA17_9BILA</name>
<feature type="domain" description="Fucosyltransferase C-terminal" evidence="6">
    <location>
        <begin position="40"/>
        <end position="168"/>
    </location>
</feature>
<dbReference type="InterPro" id="IPR038577">
    <property type="entry name" value="GT10-like_C_sf"/>
</dbReference>
<dbReference type="GO" id="GO:0046920">
    <property type="term" value="F:alpha-(1-&gt;3)-fucosyltransferase activity"/>
    <property type="evidence" value="ECO:0007669"/>
    <property type="project" value="TreeGrafter"/>
</dbReference>
<organism evidence="7 8">
    <name type="scientific">Pristionchus entomophagus</name>
    <dbReference type="NCBI Taxonomy" id="358040"/>
    <lineage>
        <taxon>Eukaryota</taxon>
        <taxon>Metazoa</taxon>
        <taxon>Ecdysozoa</taxon>
        <taxon>Nematoda</taxon>
        <taxon>Chromadorea</taxon>
        <taxon>Rhabditida</taxon>
        <taxon>Rhabditina</taxon>
        <taxon>Diplogasteromorpha</taxon>
        <taxon>Diplogasteroidea</taxon>
        <taxon>Neodiplogasteridae</taxon>
        <taxon>Pristionchus</taxon>
    </lineage>
</organism>
<evidence type="ECO:0000256" key="2">
    <source>
        <dbReference type="ARBA" id="ARBA00008919"/>
    </source>
</evidence>
<dbReference type="Gene3D" id="3.40.50.11660">
    <property type="entry name" value="Glycosyl transferase family 10, C-terminal domain"/>
    <property type="match status" value="1"/>
</dbReference>
<accession>A0AAV5UA17</accession>
<dbReference type="InterPro" id="IPR001503">
    <property type="entry name" value="Glyco_trans_10"/>
</dbReference>
<dbReference type="AlphaFoldDB" id="A0AAV5UA17"/>
<comment type="subcellular location">
    <subcellularLocation>
        <location evidence="5">Golgi apparatus</location>
        <location evidence="5">Golgi stack membrane</location>
        <topology evidence="5">Single-pass type II membrane protein</topology>
    </subcellularLocation>
</comment>
<keyword evidence="5" id="KW-0333">Golgi apparatus</keyword>
<dbReference type="PANTHER" id="PTHR11929:SF226">
    <property type="entry name" value="ATP-DEPENDENT DNA HELICASE-RELATED"/>
    <property type="match status" value="1"/>
</dbReference>